<evidence type="ECO:0000313" key="1">
    <source>
        <dbReference type="EMBL" id="KXT11632.1"/>
    </source>
</evidence>
<dbReference type="EMBL" id="LFZO01000188">
    <property type="protein sequence ID" value="KXT11632.1"/>
    <property type="molecule type" value="Genomic_DNA"/>
</dbReference>
<dbReference type="AlphaFoldDB" id="A0A139IAR2"/>
<organism evidence="1 2">
    <name type="scientific">Pseudocercospora musae</name>
    <dbReference type="NCBI Taxonomy" id="113226"/>
    <lineage>
        <taxon>Eukaryota</taxon>
        <taxon>Fungi</taxon>
        <taxon>Dikarya</taxon>
        <taxon>Ascomycota</taxon>
        <taxon>Pezizomycotina</taxon>
        <taxon>Dothideomycetes</taxon>
        <taxon>Dothideomycetidae</taxon>
        <taxon>Mycosphaerellales</taxon>
        <taxon>Mycosphaerellaceae</taxon>
        <taxon>Pseudocercospora</taxon>
    </lineage>
</organism>
<gene>
    <name evidence="1" type="ORF">AC579_58</name>
</gene>
<name>A0A139IAR2_9PEZI</name>
<sequence length="166" mass="19660">MFIAQPEVFMALHMHENWLRMMFFEVRNYSLIDMWKLHHLQVNLQRPSYFTRQTQPDNMKHSPTSTPLMLLVIPEHTVLTEPHLRYQMDKILIEHVAQYSQIIRQCIPPTYFRKTFGFAFLYSSAYASVQTPLSQSLSNNVHQSPASFSSFRPYHRCPRKADELAL</sequence>
<keyword evidence="2" id="KW-1185">Reference proteome</keyword>
<reference evidence="1 2" key="1">
    <citation type="submission" date="2015-07" db="EMBL/GenBank/DDBJ databases">
        <title>Comparative genomics of the Sigatoka disease complex on banana suggests a link between parallel evolutionary changes in Pseudocercospora fijiensis and Pseudocercospora eumusae and increased virulence on the banana host.</title>
        <authorList>
            <person name="Chang T.-C."/>
            <person name="Salvucci A."/>
            <person name="Crous P.W."/>
            <person name="Stergiopoulos I."/>
        </authorList>
    </citation>
    <scope>NUCLEOTIDE SEQUENCE [LARGE SCALE GENOMIC DNA]</scope>
    <source>
        <strain evidence="1 2">CBS 116634</strain>
    </source>
</reference>
<accession>A0A139IAR2</accession>
<protein>
    <submittedName>
        <fullName evidence="1">Uncharacterized protein</fullName>
    </submittedName>
</protein>
<dbReference type="Proteomes" id="UP000073492">
    <property type="component" value="Unassembled WGS sequence"/>
</dbReference>
<evidence type="ECO:0000313" key="2">
    <source>
        <dbReference type="Proteomes" id="UP000073492"/>
    </source>
</evidence>
<proteinExistence type="predicted"/>
<comment type="caution">
    <text evidence="1">The sequence shown here is derived from an EMBL/GenBank/DDBJ whole genome shotgun (WGS) entry which is preliminary data.</text>
</comment>